<evidence type="ECO:0000313" key="2">
    <source>
        <dbReference type="EMBL" id="MTE14602.1"/>
    </source>
</evidence>
<name>A0A6I3KX24_9NOCA</name>
<dbReference type="RefSeq" id="WP_154788995.1">
    <property type="nucleotide sequence ID" value="NZ_WMBB01000007.1"/>
</dbReference>
<sequence>MKGGTRIALGVGIGYVLGRTRKMRFALSLAGAAMARRNTGMTGELLERGTSLLKSSPELAQLTDTVREELVGAVRSAAVTATSNRLDALSARLQQGSTLVADRGPDEGETDSYEEEEDDERRGRPAARARAGSRETSSGSSQRRSGSTEGKSASSVRGRARADAGAAPVRRARR</sequence>
<keyword evidence="3" id="KW-1185">Reference proteome</keyword>
<dbReference type="AlphaFoldDB" id="A0A6I3KX24"/>
<dbReference type="EMBL" id="WMBB01000007">
    <property type="protein sequence ID" value="MTE14602.1"/>
    <property type="molecule type" value="Genomic_DNA"/>
</dbReference>
<dbReference type="Proteomes" id="UP000432464">
    <property type="component" value="Unassembled WGS sequence"/>
</dbReference>
<feature type="compositionally biased region" description="Low complexity" evidence="1">
    <location>
        <begin position="126"/>
        <end position="174"/>
    </location>
</feature>
<reference evidence="2 3" key="1">
    <citation type="submission" date="2019-11" db="EMBL/GenBank/DDBJ databases">
        <title>Nocardia sp. nov. CT2-14 isolated from soil.</title>
        <authorList>
            <person name="Kanchanasin P."/>
            <person name="Tanasupawat S."/>
            <person name="Yuki M."/>
            <person name="Kudo T."/>
        </authorList>
    </citation>
    <scope>NUCLEOTIDE SEQUENCE [LARGE SCALE GENOMIC DNA]</scope>
    <source>
        <strain evidence="2 3">CT2-14</strain>
    </source>
</reference>
<feature type="compositionally biased region" description="Acidic residues" evidence="1">
    <location>
        <begin position="107"/>
        <end position="119"/>
    </location>
</feature>
<protein>
    <recommendedName>
        <fullName evidence="4">DNA primase</fullName>
    </recommendedName>
</protein>
<feature type="region of interest" description="Disordered" evidence="1">
    <location>
        <begin position="94"/>
        <end position="174"/>
    </location>
</feature>
<evidence type="ECO:0000313" key="3">
    <source>
        <dbReference type="Proteomes" id="UP000432464"/>
    </source>
</evidence>
<evidence type="ECO:0008006" key="4">
    <source>
        <dbReference type="Google" id="ProtNLM"/>
    </source>
</evidence>
<proteinExistence type="predicted"/>
<organism evidence="2 3">
    <name type="scientific">Nocardia aurantiaca</name>
    <dbReference type="NCBI Taxonomy" id="2675850"/>
    <lineage>
        <taxon>Bacteria</taxon>
        <taxon>Bacillati</taxon>
        <taxon>Actinomycetota</taxon>
        <taxon>Actinomycetes</taxon>
        <taxon>Mycobacteriales</taxon>
        <taxon>Nocardiaceae</taxon>
        <taxon>Nocardia</taxon>
    </lineage>
</organism>
<comment type="caution">
    <text evidence="2">The sequence shown here is derived from an EMBL/GenBank/DDBJ whole genome shotgun (WGS) entry which is preliminary data.</text>
</comment>
<evidence type="ECO:0000256" key="1">
    <source>
        <dbReference type="SAM" id="MobiDB-lite"/>
    </source>
</evidence>
<accession>A0A6I3KX24</accession>
<gene>
    <name evidence="2" type="ORF">GLP40_17760</name>
</gene>